<keyword evidence="2 4" id="KW-0863">Zinc-finger</keyword>
<dbReference type="OrthoDB" id="549788at2759"/>
<accession>A0A250X1H0</accession>
<dbReference type="AlphaFoldDB" id="A0A250X1H0"/>
<evidence type="ECO:0000256" key="3">
    <source>
        <dbReference type="ARBA" id="ARBA00022833"/>
    </source>
</evidence>
<dbReference type="STRING" id="1157962.A0A250X1H0"/>
<keyword evidence="1" id="KW-0479">Metal-binding</keyword>
<evidence type="ECO:0000256" key="4">
    <source>
        <dbReference type="PROSITE-ProRule" id="PRU00134"/>
    </source>
</evidence>
<dbReference type="GO" id="GO:0008270">
    <property type="term" value="F:zinc ion binding"/>
    <property type="evidence" value="ECO:0007669"/>
    <property type="project" value="UniProtKB-KW"/>
</dbReference>
<dbReference type="SUPFAM" id="SSF144232">
    <property type="entry name" value="HIT/MYND zinc finger-like"/>
    <property type="match status" value="1"/>
</dbReference>
<dbReference type="PROSITE" id="PS50865">
    <property type="entry name" value="ZF_MYND_2"/>
    <property type="match status" value="1"/>
</dbReference>
<evidence type="ECO:0000259" key="5">
    <source>
        <dbReference type="PROSITE" id="PS50865"/>
    </source>
</evidence>
<proteinExistence type="predicted"/>
<feature type="domain" description="MYND-type" evidence="5">
    <location>
        <begin position="54"/>
        <end position="99"/>
    </location>
</feature>
<organism evidence="6 7">
    <name type="scientific">Chlamydomonas eustigma</name>
    <dbReference type="NCBI Taxonomy" id="1157962"/>
    <lineage>
        <taxon>Eukaryota</taxon>
        <taxon>Viridiplantae</taxon>
        <taxon>Chlorophyta</taxon>
        <taxon>core chlorophytes</taxon>
        <taxon>Chlorophyceae</taxon>
        <taxon>CS clade</taxon>
        <taxon>Chlamydomonadales</taxon>
        <taxon>Chlamydomonadaceae</taxon>
        <taxon>Chlamydomonas</taxon>
    </lineage>
</organism>
<dbReference type="Gene3D" id="6.10.140.2220">
    <property type="match status" value="1"/>
</dbReference>
<reference evidence="6 7" key="1">
    <citation type="submission" date="2017-08" db="EMBL/GenBank/DDBJ databases">
        <title>Acidophilic green algal genome provides insights into adaptation to an acidic environment.</title>
        <authorList>
            <person name="Hirooka S."/>
            <person name="Hirose Y."/>
            <person name="Kanesaki Y."/>
            <person name="Higuchi S."/>
            <person name="Fujiwara T."/>
            <person name="Onuma R."/>
            <person name="Era A."/>
            <person name="Ohbayashi R."/>
            <person name="Uzuka A."/>
            <person name="Nozaki H."/>
            <person name="Yoshikawa H."/>
            <person name="Miyagishima S.Y."/>
        </authorList>
    </citation>
    <scope>NUCLEOTIDE SEQUENCE [LARGE SCALE GENOMIC DNA]</scope>
    <source>
        <strain evidence="6 7">NIES-2499</strain>
    </source>
</reference>
<dbReference type="PROSITE" id="PS01360">
    <property type="entry name" value="ZF_MYND_1"/>
    <property type="match status" value="1"/>
</dbReference>
<gene>
    <name evidence="6" type="ORF">CEUSTIGMA_g4368.t1</name>
</gene>
<comment type="caution">
    <text evidence="6">The sequence shown here is derived from an EMBL/GenBank/DDBJ whole genome shotgun (WGS) entry which is preliminary data.</text>
</comment>
<keyword evidence="3" id="KW-0862">Zinc</keyword>
<evidence type="ECO:0000256" key="1">
    <source>
        <dbReference type="ARBA" id="ARBA00022723"/>
    </source>
</evidence>
<dbReference type="InterPro" id="IPR002893">
    <property type="entry name" value="Znf_MYND"/>
</dbReference>
<protein>
    <recommendedName>
        <fullName evidence="5">MYND-type domain-containing protein</fullName>
    </recommendedName>
</protein>
<dbReference type="EMBL" id="BEGY01000020">
    <property type="protein sequence ID" value="GAX76921.1"/>
    <property type="molecule type" value="Genomic_DNA"/>
</dbReference>
<name>A0A250X1H0_9CHLO</name>
<keyword evidence="7" id="KW-1185">Reference proteome</keyword>
<evidence type="ECO:0000256" key="2">
    <source>
        <dbReference type="ARBA" id="ARBA00022771"/>
    </source>
</evidence>
<evidence type="ECO:0000313" key="7">
    <source>
        <dbReference type="Proteomes" id="UP000232323"/>
    </source>
</evidence>
<dbReference type="Pfam" id="PF01753">
    <property type="entry name" value="zf-MYND"/>
    <property type="match status" value="1"/>
</dbReference>
<dbReference type="Proteomes" id="UP000232323">
    <property type="component" value="Unassembled WGS sequence"/>
</dbReference>
<evidence type="ECO:0000313" key="6">
    <source>
        <dbReference type="EMBL" id="GAX76921.1"/>
    </source>
</evidence>
<sequence length="169" mass="18923">MLEGKPVESWDPNGERNAHIQYSMGVGAKLPASFSPEIIQKYMALNQRTLGLECDVCGCSSTGSNNVKLAKCKQCLRKSYCSKECQKLDWVQGKHKMCCRPPKDFKAEDIIRAQGLESRPELNGSLLVVQCPSGTLDRWQVTMMGGDVTISMHKDKMRLIIPAEERLDM</sequence>